<protein>
    <recommendedName>
        <fullName evidence="3">DUF4440 domain-containing protein</fullName>
    </recommendedName>
</protein>
<dbReference type="Proteomes" id="UP001265700">
    <property type="component" value="Unassembled WGS sequence"/>
</dbReference>
<name>A0ABU1WNN7_9BURK</name>
<dbReference type="PROSITE" id="PS51257">
    <property type="entry name" value="PROKAR_LIPOPROTEIN"/>
    <property type="match status" value="1"/>
</dbReference>
<dbReference type="RefSeq" id="WP_310317253.1">
    <property type="nucleotide sequence ID" value="NZ_JAVDWU010000005.1"/>
</dbReference>
<evidence type="ECO:0008006" key="3">
    <source>
        <dbReference type="Google" id="ProtNLM"/>
    </source>
</evidence>
<dbReference type="EMBL" id="JAVDWU010000005">
    <property type="protein sequence ID" value="MDR7150915.1"/>
    <property type="molecule type" value="Genomic_DNA"/>
</dbReference>
<keyword evidence="2" id="KW-1185">Reference proteome</keyword>
<organism evidence="1 2">
    <name type="scientific">Hydrogenophaga palleronii</name>
    <dbReference type="NCBI Taxonomy" id="65655"/>
    <lineage>
        <taxon>Bacteria</taxon>
        <taxon>Pseudomonadati</taxon>
        <taxon>Pseudomonadota</taxon>
        <taxon>Betaproteobacteria</taxon>
        <taxon>Burkholderiales</taxon>
        <taxon>Comamonadaceae</taxon>
        <taxon>Hydrogenophaga</taxon>
    </lineage>
</organism>
<proteinExistence type="predicted"/>
<evidence type="ECO:0000313" key="2">
    <source>
        <dbReference type="Proteomes" id="UP001265700"/>
    </source>
</evidence>
<gene>
    <name evidence="1" type="ORF">J2W49_002878</name>
</gene>
<accession>A0ABU1WNN7</accession>
<sequence>MVLNKSGWVMRGLMAWVMGTALLLGACSKSDPQARLEATVRQLQASIEAKDAGAVMDLVDTRFRMQGDLDAELARKTMMAIFYRYANIKVFAVGHQTRIDPASKLTGYTDAQVLVTGAQGLIPERASPYTVRMEWRLVDDDWKLYDLKWE</sequence>
<evidence type="ECO:0000313" key="1">
    <source>
        <dbReference type="EMBL" id="MDR7150915.1"/>
    </source>
</evidence>
<comment type="caution">
    <text evidence="1">The sequence shown here is derived from an EMBL/GenBank/DDBJ whole genome shotgun (WGS) entry which is preliminary data.</text>
</comment>
<reference evidence="1 2" key="1">
    <citation type="submission" date="2023-07" db="EMBL/GenBank/DDBJ databases">
        <title>Sorghum-associated microbial communities from plants grown in Nebraska, USA.</title>
        <authorList>
            <person name="Schachtman D."/>
        </authorList>
    </citation>
    <scope>NUCLEOTIDE SEQUENCE [LARGE SCALE GENOMIC DNA]</scope>
    <source>
        <strain evidence="1 2">4249</strain>
    </source>
</reference>